<dbReference type="PANTHER" id="PTHR30349:SF64">
    <property type="entry name" value="PROPHAGE INTEGRASE INTD-RELATED"/>
    <property type="match status" value="1"/>
</dbReference>
<protein>
    <submittedName>
        <fullName evidence="6">Integrase</fullName>
    </submittedName>
</protein>
<dbReference type="Pfam" id="PF14659">
    <property type="entry name" value="Phage_int_SAM_3"/>
    <property type="match status" value="1"/>
</dbReference>
<dbReference type="InterPro" id="IPR004107">
    <property type="entry name" value="Integrase_SAM-like_N"/>
</dbReference>
<evidence type="ECO:0000313" key="7">
    <source>
        <dbReference type="Proteomes" id="UP000034166"/>
    </source>
</evidence>
<dbReference type="CDD" id="cd01189">
    <property type="entry name" value="INT_ICEBs1_C_like"/>
    <property type="match status" value="1"/>
</dbReference>
<dbReference type="Gene3D" id="1.10.150.130">
    <property type="match status" value="1"/>
</dbReference>
<comment type="caution">
    <text evidence="6">The sequence shown here is derived from an EMBL/GenBank/DDBJ whole genome shotgun (WGS) entry which is preliminary data.</text>
</comment>
<keyword evidence="2" id="KW-0229">DNA integration</keyword>
<dbReference type="SUPFAM" id="SSF56349">
    <property type="entry name" value="DNA breaking-rejoining enzymes"/>
    <property type="match status" value="1"/>
</dbReference>
<evidence type="ECO:0000256" key="4">
    <source>
        <dbReference type="ARBA" id="ARBA00023172"/>
    </source>
</evidence>
<name>A0A0M2SR11_9BACI</name>
<comment type="similarity">
    <text evidence="1">Belongs to the 'phage' integrase family.</text>
</comment>
<dbReference type="PATRIC" id="fig|1408103.3.peg.3703"/>
<dbReference type="InterPro" id="IPR050090">
    <property type="entry name" value="Tyrosine_recombinase_XerCD"/>
</dbReference>
<dbReference type="InterPro" id="IPR011010">
    <property type="entry name" value="DNA_brk_join_enz"/>
</dbReference>
<gene>
    <name evidence="6" type="ORF">WQ57_16645</name>
</gene>
<keyword evidence="3" id="KW-0238">DNA-binding</keyword>
<dbReference type="InterPro" id="IPR002104">
    <property type="entry name" value="Integrase_catalytic"/>
</dbReference>
<dbReference type="AlphaFoldDB" id="A0A0M2SR11"/>
<keyword evidence="7" id="KW-1185">Reference proteome</keyword>
<dbReference type="InterPro" id="IPR010998">
    <property type="entry name" value="Integrase_recombinase_N"/>
</dbReference>
<feature type="domain" description="Tyr recombinase" evidence="5">
    <location>
        <begin position="171"/>
        <end position="369"/>
    </location>
</feature>
<dbReference type="InterPro" id="IPR028259">
    <property type="entry name" value="AP2-like_int_N"/>
</dbReference>
<reference evidence="6 7" key="1">
    <citation type="submission" date="2015-04" db="EMBL/GenBank/DDBJ databases">
        <title>Taxonomic description and genome sequence of Bacillus campisalis sp. nov., a novel member of the genus Bacillus isolated from solar saltern.</title>
        <authorList>
            <person name="Mathan Kumar R."/>
            <person name="Kaur G."/>
            <person name="Kumar A."/>
            <person name="Singh N.K."/>
            <person name="Kaur N."/>
            <person name="Kumar N."/>
            <person name="Mayilraj S."/>
        </authorList>
    </citation>
    <scope>NUCLEOTIDE SEQUENCE [LARGE SCALE GENOMIC DNA]</scope>
    <source>
        <strain evidence="6 7">SA2-6</strain>
    </source>
</reference>
<evidence type="ECO:0000256" key="3">
    <source>
        <dbReference type="ARBA" id="ARBA00023125"/>
    </source>
</evidence>
<keyword evidence="4" id="KW-0233">DNA recombination</keyword>
<dbReference type="GO" id="GO:0003677">
    <property type="term" value="F:DNA binding"/>
    <property type="evidence" value="ECO:0007669"/>
    <property type="project" value="UniProtKB-KW"/>
</dbReference>
<dbReference type="OrthoDB" id="9803188at2"/>
<proteinExistence type="inferred from homology"/>
<sequence>MSTKDPIKKDEKTGNYYFRVDVGRHPKTGERKQKYQSFRNKKDAKAALISIQHQVSEGSYFEPSKEDFPIFMNKWFDRVYRRGVEVTTAESRKHFMDKHILTYFERFKISEINTFQIDEFYEDCLDNGLAPASIKIIHSLLNQAFKKAVKWKLVKFNPVTDSSPPPVKNKRITGLWNEEETKRFIAKVKEKNEESKYVPTIFTGIRRGEMLGLKWEDIDFNEGTIHIQRSLTRTKSNGIIFKDVKTESSNRVIATSNYIINLLLEHKSRQDKQKERLGTAYFDHGLVNCTIDGKPIDPGNLLRQFHKLMGEADVPKISYHDLRHLHATFLMAMGENPKIVQERLGHSRVQVTLDTYTHVNVEMQRQSANKFEERMLNS</sequence>
<evidence type="ECO:0000256" key="1">
    <source>
        <dbReference type="ARBA" id="ARBA00008857"/>
    </source>
</evidence>
<accession>A0A0M2SR11</accession>
<dbReference type="InterPro" id="IPR013762">
    <property type="entry name" value="Integrase-like_cat_sf"/>
</dbReference>
<evidence type="ECO:0000259" key="5">
    <source>
        <dbReference type="PROSITE" id="PS51898"/>
    </source>
</evidence>
<dbReference type="Gene3D" id="1.10.443.10">
    <property type="entry name" value="Intergrase catalytic core"/>
    <property type="match status" value="1"/>
</dbReference>
<dbReference type="GO" id="GO:0006310">
    <property type="term" value="P:DNA recombination"/>
    <property type="evidence" value="ECO:0007669"/>
    <property type="project" value="UniProtKB-KW"/>
</dbReference>
<evidence type="ECO:0000313" key="6">
    <source>
        <dbReference type="EMBL" id="KKK37009.1"/>
    </source>
</evidence>
<evidence type="ECO:0000256" key="2">
    <source>
        <dbReference type="ARBA" id="ARBA00022908"/>
    </source>
</evidence>
<organism evidence="6 7">
    <name type="scientific">Mesobacillus campisalis</name>
    <dbReference type="NCBI Taxonomy" id="1408103"/>
    <lineage>
        <taxon>Bacteria</taxon>
        <taxon>Bacillati</taxon>
        <taxon>Bacillota</taxon>
        <taxon>Bacilli</taxon>
        <taxon>Bacillales</taxon>
        <taxon>Bacillaceae</taxon>
        <taxon>Mesobacillus</taxon>
    </lineage>
</organism>
<dbReference type="Proteomes" id="UP000034166">
    <property type="component" value="Unassembled WGS sequence"/>
</dbReference>
<dbReference type="PROSITE" id="PS51898">
    <property type="entry name" value="TYR_RECOMBINASE"/>
    <property type="match status" value="1"/>
</dbReference>
<dbReference type="PANTHER" id="PTHR30349">
    <property type="entry name" value="PHAGE INTEGRASE-RELATED"/>
    <property type="match status" value="1"/>
</dbReference>
<dbReference type="GO" id="GO:0015074">
    <property type="term" value="P:DNA integration"/>
    <property type="evidence" value="ECO:0007669"/>
    <property type="project" value="UniProtKB-KW"/>
</dbReference>
<dbReference type="Pfam" id="PF14657">
    <property type="entry name" value="Arm-DNA-bind_4"/>
    <property type="match status" value="1"/>
</dbReference>
<dbReference type="RefSeq" id="WP_046524893.1">
    <property type="nucleotide sequence ID" value="NZ_LAYY01000019.1"/>
</dbReference>
<dbReference type="Pfam" id="PF00589">
    <property type="entry name" value="Phage_integrase"/>
    <property type="match status" value="1"/>
</dbReference>
<dbReference type="EMBL" id="LAYY01000019">
    <property type="protein sequence ID" value="KKK37009.1"/>
    <property type="molecule type" value="Genomic_DNA"/>
</dbReference>